<keyword evidence="3" id="KW-1185">Reference proteome</keyword>
<dbReference type="PANTHER" id="PTHR33055:SF3">
    <property type="entry name" value="PUTATIVE TRANSPOSASE FOR IS117-RELATED"/>
    <property type="match status" value="1"/>
</dbReference>
<dbReference type="Proteomes" id="UP000704467">
    <property type="component" value="Unassembled WGS sequence"/>
</dbReference>
<dbReference type="Pfam" id="PF02371">
    <property type="entry name" value="Transposase_20"/>
    <property type="match status" value="1"/>
</dbReference>
<proteinExistence type="predicted"/>
<evidence type="ECO:0000259" key="1">
    <source>
        <dbReference type="Pfam" id="PF02371"/>
    </source>
</evidence>
<dbReference type="InterPro" id="IPR003346">
    <property type="entry name" value="Transposase_20"/>
</dbReference>
<dbReference type="PANTHER" id="PTHR33055">
    <property type="entry name" value="TRANSPOSASE FOR INSERTION SEQUENCE ELEMENT IS1111A"/>
    <property type="match status" value="1"/>
</dbReference>
<evidence type="ECO:0000313" key="2">
    <source>
        <dbReference type="EMBL" id="NKC04357.1"/>
    </source>
</evidence>
<reference evidence="2 3" key="1">
    <citation type="submission" date="2020-03" db="EMBL/GenBank/DDBJ databases">
        <title>Whole genome sequencing of clinical and environmental type strains of Ochrobactrum.</title>
        <authorList>
            <person name="Dharne M."/>
        </authorList>
    </citation>
    <scope>NUCLEOTIDE SEQUENCE [LARGE SCALE GENOMIC DNA]</scope>
    <source>
        <strain evidence="2 3">CIP 109452</strain>
    </source>
</reference>
<protein>
    <submittedName>
        <fullName evidence="2">IS110 family transposase</fullName>
    </submittedName>
</protein>
<feature type="domain" description="Transposase IS116/IS110/IS902 C-terminal" evidence="1">
    <location>
        <begin position="2"/>
        <end position="59"/>
    </location>
</feature>
<sequence>MDNPQRFQKSSDVAAYFGLTPRQFQSGETNFMGGISRRGDPATRRVLVIAATVLLSGSQEWNSLKAWGVRLAKRIGFSKARIAVARKLAMIMHKIWLNNDRFRPKKLSPQERVKLKQELIVVASKSGRVASAPV</sequence>
<evidence type="ECO:0000313" key="3">
    <source>
        <dbReference type="Proteomes" id="UP000704467"/>
    </source>
</evidence>
<organism evidence="2 3">
    <name type="scientific">Brucella haematophila</name>
    <dbReference type="NCBI Taxonomy" id="419474"/>
    <lineage>
        <taxon>Bacteria</taxon>
        <taxon>Pseudomonadati</taxon>
        <taxon>Pseudomonadota</taxon>
        <taxon>Alphaproteobacteria</taxon>
        <taxon>Hyphomicrobiales</taxon>
        <taxon>Brucellaceae</taxon>
        <taxon>Brucella/Ochrobactrum group</taxon>
        <taxon>Brucella</taxon>
    </lineage>
</organism>
<accession>A0ABX1DS26</accession>
<dbReference type="InterPro" id="IPR047650">
    <property type="entry name" value="Transpos_IS110"/>
</dbReference>
<comment type="caution">
    <text evidence="2">The sequence shown here is derived from an EMBL/GenBank/DDBJ whole genome shotgun (WGS) entry which is preliminary data.</text>
</comment>
<name>A0ABX1DS26_9HYPH</name>
<dbReference type="EMBL" id="JAAVLN010000002">
    <property type="protein sequence ID" value="NKC04357.1"/>
    <property type="molecule type" value="Genomic_DNA"/>
</dbReference>
<gene>
    <name evidence="2" type="ORF">HED55_17300</name>
</gene>